<dbReference type="Proteomes" id="UP001408356">
    <property type="component" value="Unassembled WGS sequence"/>
</dbReference>
<gene>
    <name evidence="3" type="ORF">SUNI508_02465</name>
</gene>
<accession>A0ABR2UFE9</accession>
<reference evidence="3 4" key="1">
    <citation type="journal article" date="2024" name="J. Plant Pathol.">
        <title>Sequence and assembly of the genome of Seiridium unicorne, isolate CBS 538.82, causal agent of cypress canker disease.</title>
        <authorList>
            <person name="Scali E."/>
            <person name="Rocca G.D."/>
            <person name="Danti R."/>
            <person name="Garbelotto M."/>
            <person name="Barberini S."/>
            <person name="Baroncelli R."/>
            <person name="Emiliani G."/>
        </authorList>
    </citation>
    <scope>NUCLEOTIDE SEQUENCE [LARGE SCALE GENOMIC DNA]</scope>
    <source>
        <strain evidence="3 4">BM-138-508</strain>
    </source>
</reference>
<evidence type="ECO:0000256" key="1">
    <source>
        <dbReference type="SAM" id="Coils"/>
    </source>
</evidence>
<evidence type="ECO:0000313" key="3">
    <source>
        <dbReference type="EMBL" id="KAK9413266.1"/>
    </source>
</evidence>
<organism evidence="3 4">
    <name type="scientific">Seiridium unicorne</name>
    <dbReference type="NCBI Taxonomy" id="138068"/>
    <lineage>
        <taxon>Eukaryota</taxon>
        <taxon>Fungi</taxon>
        <taxon>Dikarya</taxon>
        <taxon>Ascomycota</taxon>
        <taxon>Pezizomycotina</taxon>
        <taxon>Sordariomycetes</taxon>
        <taxon>Xylariomycetidae</taxon>
        <taxon>Amphisphaeriales</taxon>
        <taxon>Sporocadaceae</taxon>
        <taxon>Seiridium</taxon>
    </lineage>
</organism>
<sequence>MSQLPTIREGKLPRLDSPTEQVGESPTQISSRTSSTGPLTASTRHLSGVPTRMRPHSGVMAPTMAAVENLSSRIDAIRSQQQQQSRDGHLAQTDFDELRKNIGAANQASNALKRRIDTLEDLDQSQDVKRLQAAVSELKQELATTKKHQQQWSHMAVQISRLLNPSVEMSSENSNSPKESQIYETPQTEEIAGAKTELTLLLPLLHKMDFRDPDDRQALKKIEDYEVTLSLFRSDEMYENERIAYSVRCRGPFGNYLVPGDRKHPDKVSAFWCSPEWADFPSTIELSDHREDGTNLTLFPKYVWEIGEIYVRRTVRKTNQWTDQSTGYHLVIDVTTPAKSVWMVYRYAEHGDHGRIERNVKKLKDPFWHPFAPITQDSFDAAQVFANVKDWHGEETPAGQFKKAAQLVKATGRNFPMTPTFVRPLKEEVQKVIEKGWNRVEKP</sequence>
<proteinExistence type="predicted"/>
<dbReference type="EMBL" id="JARVKF010000440">
    <property type="protein sequence ID" value="KAK9413266.1"/>
    <property type="molecule type" value="Genomic_DNA"/>
</dbReference>
<keyword evidence="4" id="KW-1185">Reference proteome</keyword>
<evidence type="ECO:0000256" key="2">
    <source>
        <dbReference type="SAM" id="MobiDB-lite"/>
    </source>
</evidence>
<feature type="region of interest" description="Disordered" evidence="2">
    <location>
        <begin position="1"/>
        <end position="55"/>
    </location>
</feature>
<evidence type="ECO:0000313" key="4">
    <source>
        <dbReference type="Proteomes" id="UP001408356"/>
    </source>
</evidence>
<feature type="compositionally biased region" description="Polar residues" evidence="2">
    <location>
        <begin position="18"/>
        <end position="45"/>
    </location>
</feature>
<name>A0ABR2UFE9_9PEZI</name>
<protein>
    <submittedName>
        <fullName evidence="3">Uncharacterized protein</fullName>
    </submittedName>
</protein>
<feature type="coiled-coil region" evidence="1">
    <location>
        <begin position="95"/>
        <end position="148"/>
    </location>
</feature>
<feature type="region of interest" description="Disordered" evidence="2">
    <location>
        <begin position="167"/>
        <end position="188"/>
    </location>
</feature>
<comment type="caution">
    <text evidence="3">The sequence shown here is derived from an EMBL/GenBank/DDBJ whole genome shotgun (WGS) entry which is preliminary data.</text>
</comment>
<keyword evidence="1" id="KW-0175">Coiled coil</keyword>